<protein>
    <submittedName>
        <fullName evidence="2">Uncharacterized protein</fullName>
    </submittedName>
</protein>
<feature type="compositionally biased region" description="Basic and acidic residues" evidence="1">
    <location>
        <begin position="91"/>
        <end position="108"/>
    </location>
</feature>
<proteinExistence type="predicted"/>
<gene>
    <name evidence="2" type="ORF">QE152_g26292</name>
</gene>
<evidence type="ECO:0000313" key="2">
    <source>
        <dbReference type="EMBL" id="KAK9709958.1"/>
    </source>
</evidence>
<dbReference type="Proteomes" id="UP001458880">
    <property type="component" value="Unassembled WGS sequence"/>
</dbReference>
<evidence type="ECO:0000313" key="3">
    <source>
        <dbReference type="Proteomes" id="UP001458880"/>
    </source>
</evidence>
<evidence type="ECO:0000256" key="1">
    <source>
        <dbReference type="SAM" id="MobiDB-lite"/>
    </source>
</evidence>
<dbReference type="AlphaFoldDB" id="A0AAW1JYQ6"/>
<reference evidence="2 3" key="1">
    <citation type="journal article" date="2024" name="BMC Genomics">
        <title>De novo assembly and annotation of Popillia japonica's genome with initial clues to its potential as an invasive pest.</title>
        <authorList>
            <person name="Cucini C."/>
            <person name="Boschi S."/>
            <person name="Funari R."/>
            <person name="Cardaioli E."/>
            <person name="Iannotti N."/>
            <person name="Marturano G."/>
            <person name="Paoli F."/>
            <person name="Bruttini M."/>
            <person name="Carapelli A."/>
            <person name="Frati F."/>
            <person name="Nardi F."/>
        </authorList>
    </citation>
    <scope>NUCLEOTIDE SEQUENCE [LARGE SCALE GENOMIC DNA]</scope>
    <source>
        <strain evidence="2">DMR45628</strain>
    </source>
</reference>
<feature type="region of interest" description="Disordered" evidence="1">
    <location>
        <begin position="1"/>
        <end position="71"/>
    </location>
</feature>
<feature type="region of interest" description="Disordered" evidence="1">
    <location>
        <begin position="83"/>
        <end position="117"/>
    </location>
</feature>
<feature type="compositionally biased region" description="Basic and acidic residues" evidence="1">
    <location>
        <begin position="7"/>
        <end position="26"/>
    </location>
</feature>
<dbReference type="EMBL" id="JASPKY010000299">
    <property type="protein sequence ID" value="KAK9709958.1"/>
    <property type="molecule type" value="Genomic_DNA"/>
</dbReference>
<accession>A0AAW1JYQ6</accession>
<feature type="compositionally biased region" description="Low complexity" evidence="1">
    <location>
        <begin position="51"/>
        <end position="62"/>
    </location>
</feature>
<sequence length="155" mass="17106">MQPNRLEQPHQRDHLRQQDPPNHLEPEGQPPRPPGQTIGPPKTAGPTKSSGTGRPTTQTTRTDNQATGRSPKCWFCPGYHLNRNCPQQPRGFRDRQPSTEDQVGERVRGRSTANTGTVLITTAPPTQTATIHLRVGDREVLAQIDSADSQNLVKP</sequence>
<keyword evidence="3" id="KW-1185">Reference proteome</keyword>
<comment type="caution">
    <text evidence="2">The sequence shown here is derived from an EMBL/GenBank/DDBJ whole genome shotgun (WGS) entry which is preliminary data.</text>
</comment>
<name>A0AAW1JYQ6_POPJA</name>
<organism evidence="2 3">
    <name type="scientific">Popillia japonica</name>
    <name type="common">Japanese beetle</name>
    <dbReference type="NCBI Taxonomy" id="7064"/>
    <lineage>
        <taxon>Eukaryota</taxon>
        <taxon>Metazoa</taxon>
        <taxon>Ecdysozoa</taxon>
        <taxon>Arthropoda</taxon>
        <taxon>Hexapoda</taxon>
        <taxon>Insecta</taxon>
        <taxon>Pterygota</taxon>
        <taxon>Neoptera</taxon>
        <taxon>Endopterygota</taxon>
        <taxon>Coleoptera</taxon>
        <taxon>Polyphaga</taxon>
        <taxon>Scarabaeiformia</taxon>
        <taxon>Scarabaeidae</taxon>
        <taxon>Rutelinae</taxon>
        <taxon>Popillia</taxon>
    </lineage>
</organism>